<dbReference type="Pfam" id="PF01408">
    <property type="entry name" value="GFO_IDH_MocA"/>
    <property type="match status" value="1"/>
</dbReference>
<evidence type="ECO:0000259" key="1">
    <source>
        <dbReference type="Pfam" id="PF01408"/>
    </source>
</evidence>
<dbReference type="GO" id="GO:0000166">
    <property type="term" value="F:nucleotide binding"/>
    <property type="evidence" value="ECO:0007669"/>
    <property type="project" value="InterPro"/>
</dbReference>
<accession>A0A6C0P5V3</accession>
<dbReference type="RefSeq" id="WP_162643874.1">
    <property type="nucleotide sequence ID" value="NZ_CP048286.1"/>
</dbReference>
<sequence length="358" mass="39314">MSAVRFGIVGGGWRTEFFMRIAEALPGRFRVAGVVIRDAGKGEAFEREWGVPTYRTLDALLSGTSPAFVVVSVPRKVAPSIMLELADRGVPTLCETPPAETLEELVSLYRQAADRKGRIQVAEQYAFQPNHAARLEIVRSGRLGQVTQAQVSAAHDYHGISLMRRYLGIGFENATIRASAFASPIVEGPGRSGPPAEQRIVTSNQVMASFDFDGKYGSYDFTGDQYFSWIRSPRLLVRGDSGEINNFDVRYLVDHLTPVHLQLTRQQAGLDGNLEGYYLKSLHCGELVAYRNESAPARLTDDEIAVATCLARMGEYAAGGSDFYGLAEACQDHYLALAMQRSLETGEAVTTETQCWAE</sequence>
<dbReference type="PANTHER" id="PTHR43377:SF1">
    <property type="entry name" value="BILIVERDIN REDUCTASE A"/>
    <property type="match status" value="1"/>
</dbReference>
<organism evidence="2 3">
    <name type="scientific">Paenibacillus rhizovicinus</name>
    <dbReference type="NCBI Taxonomy" id="2704463"/>
    <lineage>
        <taxon>Bacteria</taxon>
        <taxon>Bacillati</taxon>
        <taxon>Bacillota</taxon>
        <taxon>Bacilli</taxon>
        <taxon>Bacillales</taxon>
        <taxon>Paenibacillaceae</taxon>
        <taxon>Paenibacillus</taxon>
    </lineage>
</organism>
<gene>
    <name evidence="2" type="ORF">GZH47_25830</name>
</gene>
<dbReference type="InterPro" id="IPR051450">
    <property type="entry name" value="Gfo/Idh/MocA_Oxidoreductases"/>
</dbReference>
<name>A0A6C0P5V3_9BACL</name>
<evidence type="ECO:0000313" key="3">
    <source>
        <dbReference type="Proteomes" id="UP000479114"/>
    </source>
</evidence>
<dbReference type="Proteomes" id="UP000479114">
    <property type="component" value="Chromosome"/>
</dbReference>
<keyword evidence="3" id="KW-1185">Reference proteome</keyword>
<evidence type="ECO:0000313" key="2">
    <source>
        <dbReference type="EMBL" id="QHW33877.1"/>
    </source>
</evidence>
<dbReference type="EMBL" id="CP048286">
    <property type="protein sequence ID" value="QHW33877.1"/>
    <property type="molecule type" value="Genomic_DNA"/>
</dbReference>
<proteinExistence type="predicted"/>
<dbReference type="KEGG" id="prz:GZH47_25830"/>
<reference evidence="2 3" key="1">
    <citation type="submission" date="2020-02" db="EMBL/GenBank/DDBJ databases">
        <title>Paenibacillus sp. nov., isolated from rhizosphere soil of tomato.</title>
        <authorList>
            <person name="Weon H.-Y."/>
            <person name="Lee S.A."/>
        </authorList>
    </citation>
    <scope>NUCLEOTIDE SEQUENCE [LARGE SCALE GENOMIC DNA]</scope>
    <source>
        <strain evidence="2 3">14171R-81</strain>
    </source>
</reference>
<dbReference type="InterPro" id="IPR000683">
    <property type="entry name" value="Gfo/Idh/MocA-like_OxRdtase_N"/>
</dbReference>
<dbReference type="InterPro" id="IPR036291">
    <property type="entry name" value="NAD(P)-bd_dom_sf"/>
</dbReference>
<dbReference type="PANTHER" id="PTHR43377">
    <property type="entry name" value="BILIVERDIN REDUCTASE A"/>
    <property type="match status" value="1"/>
</dbReference>
<dbReference type="SUPFAM" id="SSF51735">
    <property type="entry name" value="NAD(P)-binding Rossmann-fold domains"/>
    <property type="match status" value="1"/>
</dbReference>
<feature type="domain" description="Gfo/Idh/MocA-like oxidoreductase N-terminal" evidence="1">
    <location>
        <begin position="4"/>
        <end position="122"/>
    </location>
</feature>
<dbReference type="Gene3D" id="3.40.50.720">
    <property type="entry name" value="NAD(P)-binding Rossmann-like Domain"/>
    <property type="match status" value="1"/>
</dbReference>
<protein>
    <submittedName>
        <fullName evidence="2">Gfo/Idh/MocA family oxidoreductase</fullName>
    </submittedName>
</protein>
<dbReference type="AlphaFoldDB" id="A0A6C0P5V3"/>